<accession>A0A7L9FIK8</accession>
<feature type="coiled-coil region" evidence="1">
    <location>
        <begin position="159"/>
        <end position="204"/>
    </location>
</feature>
<dbReference type="GeneID" id="59148942"/>
<dbReference type="InParanoid" id="A0A7L9FIK8"/>
<dbReference type="EMBL" id="CP062310">
    <property type="protein sequence ID" value="QOJ79547.1"/>
    <property type="molecule type" value="Genomic_DNA"/>
</dbReference>
<keyword evidence="3" id="KW-1185">Reference proteome</keyword>
<reference evidence="2 3" key="1">
    <citation type="submission" date="2020-10" db="EMBL/GenBank/DDBJ databases">
        <title>Thermofilum lucidum 3507LT sp. nov. a novel member of Thermofilaceae family isolated from Chile hot spring, and proposal of description order Thermofilales.</title>
        <authorList>
            <person name="Zayulina K.S."/>
            <person name="Elcheninov A.G."/>
            <person name="Toshchakov S.V."/>
            <person name="Kublanov I.V."/>
        </authorList>
    </citation>
    <scope>NUCLEOTIDE SEQUENCE [LARGE SCALE GENOMIC DNA]</scope>
    <source>
        <strain evidence="2 3">3507LT</strain>
    </source>
</reference>
<evidence type="ECO:0000313" key="3">
    <source>
        <dbReference type="Proteomes" id="UP000594121"/>
    </source>
</evidence>
<dbReference type="RefSeq" id="WP_192819519.1">
    <property type="nucleotide sequence ID" value="NZ_CP062310.1"/>
</dbReference>
<gene>
    <name evidence="2" type="ORF">IG193_03560</name>
</gene>
<dbReference type="AlphaFoldDB" id="A0A7L9FIK8"/>
<feature type="coiled-coil region" evidence="1">
    <location>
        <begin position="41"/>
        <end position="104"/>
    </location>
</feature>
<dbReference type="Proteomes" id="UP000594121">
    <property type="component" value="Chromosome"/>
</dbReference>
<sequence>MSNPGPGDEVEIVEVGEGDIAVLVAALRRLNNGVYALKVSLDFLNSRVGTLLDNIRELEKSLESHLEGFKSEREKFSSENRKALEELKSEAQKMTQEIKLSMDVFFEKLSREIERLYDSIHGVSADINTILSQMKEVELVMTDTTAAVKAEAGTLRTRYQDTEALISELSQRVSRLEETVLAAINELRISNQELSLRMSNIEKRLAEQPQARK</sequence>
<dbReference type="Gene3D" id="1.10.287.1490">
    <property type="match status" value="1"/>
</dbReference>
<dbReference type="SUPFAM" id="SSF103652">
    <property type="entry name" value="G protein-binding domain"/>
    <property type="match status" value="1"/>
</dbReference>
<protein>
    <submittedName>
        <fullName evidence="2">Uncharacterized protein</fullName>
    </submittedName>
</protein>
<organism evidence="2 3">
    <name type="scientific">Infirmifilum lucidum</name>
    <dbReference type="NCBI Taxonomy" id="2776706"/>
    <lineage>
        <taxon>Archaea</taxon>
        <taxon>Thermoproteota</taxon>
        <taxon>Thermoprotei</taxon>
        <taxon>Thermofilales</taxon>
        <taxon>Thermofilaceae</taxon>
        <taxon>Infirmifilum</taxon>
    </lineage>
</organism>
<evidence type="ECO:0000256" key="1">
    <source>
        <dbReference type="SAM" id="Coils"/>
    </source>
</evidence>
<proteinExistence type="predicted"/>
<keyword evidence="1" id="KW-0175">Coiled coil</keyword>
<name>A0A7L9FIK8_9CREN</name>
<evidence type="ECO:0000313" key="2">
    <source>
        <dbReference type="EMBL" id="QOJ79547.1"/>
    </source>
</evidence>
<dbReference type="KEGG" id="thel:IG193_03560"/>